<organism evidence="2 3">
    <name type="scientific">Candidatus Propionivibrio aalborgensis</name>
    <dbReference type="NCBI Taxonomy" id="1860101"/>
    <lineage>
        <taxon>Bacteria</taxon>
        <taxon>Pseudomonadati</taxon>
        <taxon>Pseudomonadota</taxon>
        <taxon>Betaproteobacteria</taxon>
        <taxon>Rhodocyclales</taxon>
        <taxon>Rhodocyclaceae</taxon>
        <taxon>Propionivibrio</taxon>
    </lineage>
</organism>
<keyword evidence="1" id="KW-0812">Transmembrane</keyword>
<protein>
    <recommendedName>
        <fullName evidence="4">Transmembrane protein</fullName>
    </recommendedName>
</protein>
<evidence type="ECO:0008006" key="4">
    <source>
        <dbReference type="Google" id="ProtNLM"/>
    </source>
</evidence>
<dbReference type="EMBL" id="FLQY01000383">
    <property type="protein sequence ID" value="SBT10931.1"/>
    <property type="molecule type" value="Genomic_DNA"/>
</dbReference>
<evidence type="ECO:0000313" key="3">
    <source>
        <dbReference type="Proteomes" id="UP000199600"/>
    </source>
</evidence>
<sequence length="93" mass="10587">MKHIIWVLWPAFIAAGIAEIVFFTAIDPQQLYLLGQPVELPAMATYSIGFLMFWLICAGSSLMTWFMLPHEVKSALERYAGGRDDLARPKRTR</sequence>
<evidence type="ECO:0000256" key="1">
    <source>
        <dbReference type="SAM" id="Phobius"/>
    </source>
</evidence>
<accession>A0A1A8Y1V5</accession>
<dbReference type="RefSeq" id="WP_245664325.1">
    <property type="nucleotide sequence ID" value="NZ_FLQY01000383.1"/>
</dbReference>
<reference evidence="2 3" key="1">
    <citation type="submission" date="2016-06" db="EMBL/GenBank/DDBJ databases">
        <authorList>
            <person name="Kjaerup R.B."/>
            <person name="Dalgaard T.S."/>
            <person name="Juul-Madsen H.R."/>
        </authorList>
    </citation>
    <scope>NUCLEOTIDE SEQUENCE [LARGE SCALE GENOMIC DNA]</scope>
    <source>
        <strain evidence="2">2</strain>
    </source>
</reference>
<dbReference type="AlphaFoldDB" id="A0A1A8Y1V5"/>
<feature type="transmembrane region" description="Helical" evidence="1">
    <location>
        <begin position="46"/>
        <end position="68"/>
    </location>
</feature>
<proteinExistence type="predicted"/>
<feature type="transmembrane region" description="Helical" evidence="1">
    <location>
        <begin position="7"/>
        <end position="26"/>
    </location>
</feature>
<dbReference type="Proteomes" id="UP000199600">
    <property type="component" value="Unassembled WGS sequence"/>
</dbReference>
<name>A0A1A8Y1V5_9RHOO</name>
<keyword evidence="3" id="KW-1185">Reference proteome</keyword>
<evidence type="ECO:0000313" key="2">
    <source>
        <dbReference type="EMBL" id="SBT10931.1"/>
    </source>
</evidence>
<keyword evidence="1" id="KW-0472">Membrane</keyword>
<keyword evidence="1" id="KW-1133">Transmembrane helix</keyword>
<gene>
    <name evidence="2" type="ORF">PROAA_790006</name>
</gene>